<evidence type="ECO:0000313" key="7">
    <source>
        <dbReference type="Proteomes" id="UP001374579"/>
    </source>
</evidence>
<comment type="similarity">
    <text evidence="2">Belongs to the sulfatase family.</text>
</comment>
<dbReference type="EMBL" id="JBAMIC010000002">
    <property type="protein sequence ID" value="KAK7111803.1"/>
    <property type="molecule type" value="Genomic_DNA"/>
</dbReference>
<keyword evidence="7" id="KW-1185">Reference proteome</keyword>
<dbReference type="InterPro" id="IPR000917">
    <property type="entry name" value="Sulfatase_N"/>
</dbReference>
<dbReference type="SUPFAM" id="SSF53649">
    <property type="entry name" value="Alkaline phosphatase-like"/>
    <property type="match status" value="1"/>
</dbReference>
<dbReference type="GO" id="GO:0006027">
    <property type="term" value="P:glycosaminoglycan catabolic process"/>
    <property type="evidence" value="ECO:0007669"/>
    <property type="project" value="TreeGrafter"/>
</dbReference>
<dbReference type="InterPro" id="IPR032506">
    <property type="entry name" value="SGSH_C"/>
</dbReference>
<name>A0AAN9BTQ4_9CAEN</name>
<accession>A0AAN9BTQ4</accession>
<sequence>MIAQWQCWRPIFAWIALCTAFHYSTGATRSSGQAKIQHGKLGVQGRQNVLVIVGDDAGFETQVYNNSVCRTPNINQLAQRSLIFRNAFTSVSSCSPSRSAILSGLPQHQNGMYGLHQGVHHFNSFDGVRSLPLILSKHSIRAGIIGKKHVGPEYVYPFEFSETEENHPILQVGRNITYMRHLARQFLQNASDERPFFLYIGFHDPHRCGSVHPQYGAFCEKFGNGEPGMGVIPDWKPIKYNPADVPVPYFVQDTPASREDIAAQYTTISRLDQGIGVILDELKLSGHLDDTLVIYTSDNGIPFPNGRTNLFDPGMAEPLLLSSPHHPRSWGQETSALTSLLDIVPTVLEWFGLDYPSYKLEGALVKLTGQSLLSLLDSQGHPTSEDRSAIFASHDLHEVTMYYPMRVIRTGQFKLIHNLNFKMPFPIDQDFFVSPTFQDILNRTRFKQKLPWYKTLKQYYYRPQWELYDITQDPKELVNLVPDAKYTQTLVALKERLLSWQNVTADPWICAPEGVLEYKGKYAEHPQCLSLYNGLGESEDVGHWMNQ</sequence>
<dbReference type="InterPro" id="IPR017850">
    <property type="entry name" value="Alkaline_phosphatase_core_sf"/>
</dbReference>
<feature type="domain" description="Sulfatase N-terminal" evidence="4">
    <location>
        <begin position="47"/>
        <end position="352"/>
    </location>
</feature>
<dbReference type="GO" id="GO:0016250">
    <property type="term" value="F:N-sulfoglucosamine sulfohydrolase activity"/>
    <property type="evidence" value="ECO:0007669"/>
    <property type="project" value="TreeGrafter"/>
</dbReference>
<gene>
    <name evidence="6" type="ORF">V1264_011377</name>
</gene>
<comment type="caution">
    <text evidence="6">The sequence shown here is derived from an EMBL/GenBank/DDBJ whole genome shotgun (WGS) entry which is preliminary data.</text>
</comment>
<feature type="signal peptide" evidence="3">
    <location>
        <begin position="1"/>
        <end position="26"/>
    </location>
</feature>
<evidence type="ECO:0000256" key="1">
    <source>
        <dbReference type="ARBA" id="ARBA00001913"/>
    </source>
</evidence>
<evidence type="ECO:0000256" key="3">
    <source>
        <dbReference type="SAM" id="SignalP"/>
    </source>
</evidence>
<dbReference type="PANTHER" id="PTHR43108">
    <property type="entry name" value="N-ACETYLGLUCOSAMINE-6-SULFATASE FAMILY MEMBER"/>
    <property type="match status" value="1"/>
</dbReference>
<reference evidence="6 7" key="1">
    <citation type="submission" date="2024-02" db="EMBL/GenBank/DDBJ databases">
        <title>Chromosome-scale genome assembly of the rough periwinkle Littorina saxatilis.</title>
        <authorList>
            <person name="De Jode A."/>
            <person name="Faria R."/>
            <person name="Formenti G."/>
            <person name="Sims Y."/>
            <person name="Smith T.P."/>
            <person name="Tracey A."/>
            <person name="Wood J.M.D."/>
            <person name="Zagrodzka Z.B."/>
            <person name="Johannesson K."/>
            <person name="Butlin R.K."/>
            <person name="Leder E.H."/>
        </authorList>
    </citation>
    <scope>NUCLEOTIDE SEQUENCE [LARGE SCALE GENOMIC DNA]</scope>
    <source>
        <strain evidence="6">Snail1</strain>
        <tissue evidence="6">Muscle</tissue>
    </source>
</reference>
<dbReference type="GO" id="GO:0030200">
    <property type="term" value="P:heparan sulfate proteoglycan catabolic process"/>
    <property type="evidence" value="ECO:0007669"/>
    <property type="project" value="TreeGrafter"/>
</dbReference>
<keyword evidence="3" id="KW-0732">Signal</keyword>
<dbReference type="FunFam" id="3.40.720.10:FF:000026">
    <property type="entry name" value="N-sulphoglucosamine sulphohydrolase"/>
    <property type="match status" value="1"/>
</dbReference>
<protein>
    <recommendedName>
        <fullName evidence="8">N-sulphoglucosamine sulphohydrolase</fullName>
    </recommendedName>
</protein>
<dbReference type="CDD" id="cd16027">
    <property type="entry name" value="SGSH"/>
    <property type="match status" value="1"/>
</dbReference>
<evidence type="ECO:0008006" key="8">
    <source>
        <dbReference type="Google" id="ProtNLM"/>
    </source>
</evidence>
<evidence type="ECO:0000313" key="6">
    <source>
        <dbReference type="EMBL" id="KAK7111803.1"/>
    </source>
</evidence>
<dbReference type="Pfam" id="PF16347">
    <property type="entry name" value="SGSH_C"/>
    <property type="match status" value="1"/>
</dbReference>
<evidence type="ECO:0000259" key="5">
    <source>
        <dbReference type="Pfam" id="PF16347"/>
    </source>
</evidence>
<dbReference type="PANTHER" id="PTHR43108:SF6">
    <property type="entry name" value="N-SULPHOGLUCOSAMINE SULPHOHYDROLASE"/>
    <property type="match status" value="1"/>
</dbReference>
<proteinExistence type="inferred from homology"/>
<comment type="cofactor">
    <cofactor evidence="1">
        <name>Ca(2+)</name>
        <dbReference type="ChEBI" id="CHEBI:29108"/>
    </cofactor>
</comment>
<evidence type="ECO:0000259" key="4">
    <source>
        <dbReference type="Pfam" id="PF00884"/>
    </source>
</evidence>
<dbReference type="Gene3D" id="3.40.720.10">
    <property type="entry name" value="Alkaline Phosphatase, subunit A"/>
    <property type="match status" value="1"/>
</dbReference>
<organism evidence="6 7">
    <name type="scientific">Littorina saxatilis</name>
    <dbReference type="NCBI Taxonomy" id="31220"/>
    <lineage>
        <taxon>Eukaryota</taxon>
        <taxon>Metazoa</taxon>
        <taxon>Spiralia</taxon>
        <taxon>Lophotrochozoa</taxon>
        <taxon>Mollusca</taxon>
        <taxon>Gastropoda</taxon>
        <taxon>Caenogastropoda</taxon>
        <taxon>Littorinimorpha</taxon>
        <taxon>Littorinoidea</taxon>
        <taxon>Littorinidae</taxon>
        <taxon>Littorina</taxon>
    </lineage>
</organism>
<feature type="chain" id="PRO_5042881002" description="N-sulphoglucosamine sulphohydrolase" evidence="3">
    <location>
        <begin position="27"/>
        <end position="547"/>
    </location>
</feature>
<dbReference type="Proteomes" id="UP001374579">
    <property type="component" value="Unassembled WGS sequence"/>
</dbReference>
<dbReference type="AlphaFoldDB" id="A0AAN9BTQ4"/>
<dbReference type="Pfam" id="PF00884">
    <property type="entry name" value="Sulfatase"/>
    <property type="match status" value="1"/>
</dbReference>
<evidence type="ECO:0000256" key="2">
    <source>
        <dbReference type="ARBA" id="ARBA00008779"/>
    </source>
</evidence>
<feature type="domain" description="N-sulphoglucosamine sulphohydrolase C-terminal" evidence="5">
    <location>
        <begin position="453"/>
        <end position="500"/>
    </location>
</feature>